<protein>
    <submittedName>
        <fullName evidence="2">Uncharacterized protein</fullName>
    </submittedName>
</protein>
<organism evidence="2 3">
    <name type="scientific">Moorena producens PAL-8-15-08-1</name>
    <dbReference type="NCBI Taxonomy" id="1458985"/>
    <lineage>
        <taxon>Bacteria</taxon>
        <taxon>Bacillati</taxon>
        <taxon>Cyanobacteriota</taxon>
        <taxon>Cyanophyceae</taxon>
        <taxon>Coleofasciculales</taxon>
        <taxon>Coleofasciculaceae</taxon>
        <taxon>Moorena</taxon>
    </lineage>
</organism>
<keyword evidence="1" id="KW-0812">Transmembrane</keyword>
<proteinExistence type="predicted"/>
<evidence type="ECO:0000313" key="3">
    <source>
        <dbReference type="Proteomes" id="UP000177870"/>
    </source>
</evidence>
<keyword evidence="1" id="KW-1133">Transmembrane helix</keyword>
<sequence>MSGSQGSNQNYFSQLDVVAVMFFSSFVLGFIPINIAFNQNLPVNEDFVNPTEVELWGGELSPGLKHGGSPLT</sequence>
<feature type="transmembrane region" description="Helical" evidence="1">
    <location>
        <begin position="17"/>
        <end position="37"/>
    </location>
</feature>
<gene>
    <name evidence="2" type="ORF">BJP34_22830</name>
</gene>
<dbReference type="RefSeq" id="WP_070394319.1">
    <property type="nucleotide sequence ID" value="NZ_CP017599.1"/>
</dbReference>
<dbReference type="EMBL" id="CP017599">
    <property type="protein sequence ID" value="AOX01889.1"/>
    <property type="molecule type" value="Genomic_DNA"/>
</dbReference>
<name>A0A1D8TW60_9CYAN</name>
<dbReference type="Proteomes" id="UP000177870">
    <property type="component" value="Chromosome"/>
</dbReference>
<dbReference type="OrthoDB" id="9870965at2"/>
<accession>A0A1D8TW60</accession>
<dbReference type="KEGG" id="mpro:BJP34_22830"/>
<evidence type="ECO:0000313" key="2">
    <source>
        <dbReference type="EMBL" id="AOX01889.1"/>
    </source>
</evidence>
<dbReference type="AlphaFoldDB" id="A0A1D8TW60"/>
<evidence type="ECO:0000256" key="1">
    <source>
        <dbReference type="SAM" id="Phobius"/>
    </source>
</evidence>
<keyword evidence="1" id="KW-0472">Membrane</keyword>
<reference evidence="3" key="1">
    <citation type="submission" date="2016-10" db="EMBL/GenBank/DDBJ databases">
        <title>Comparative genomics uncovers the prolific and rare metabolic potential of the cyanobacterial genus Moorea.</title>
        <authorList>
            <person name="Leao T."/>
            <person name="Castelao G."/>
            <person name="Korobeynikov A."/>
            <person name="Monroe E.A."/>
            <person name="Podell S."/>
            <person name="Glukhov E."/>
            <person name="Allen E."/>
            <person name="Gerwick W.H."/>
            <person name="Gerwick L."/>
        </authorList>
    </citation>
    <scope>NUCLEOTIDE SEQUENCE [LARGE SCALE GENOMIC DNA]</scope>
    <source>
        <strain evidence="3">PAL-8-15-08-1</strain>
    </source>
</reference>